<dbReference type="EMBL" id="REGN01002483">
    <property type="protein sequence ID" value="RNA27865.1"/>
    <property type="molecule type" value="Genomic_DNA"/>
</dbReference>
<dbReference type="AlphaFoldDB" id="A0A3M7RWZ3"/>
<keyword evidence="2" id="KW-1185">Reference proteome</keyword>
<dbReference type="Proteomes" id="UP000276133">
    <property type="component" value="Unassembled WGS sequence"/>
</dbReference>
<accession>A0A3M7RWZ3</accession>
<proteinExistence type="predicted"/>
<evidence type="ECO:0000313" key="2">
    <source>
        <dbReference type="Proteomes" id="UP000276133"/>
    </source>
</evidence>
<evidence type="ECO:0000313" key="1">
    <source>
        <dbReference type="EMBL" id="RNA27865.1"/>
    </source>
</evidence>
<name>A0A3M7RWZ3_BRAPC</name>
<protein>
    <submittedName>
        <fullName evidence="1">Uncharacterized protein</fullName>
    </submittedName>
</protein>
<organism evidence="1 2">
    <name type="scientific">Brachionus plicatilis</name>
    <name type="common">Marine rotifer</name>
    <name type="synonym">Brachionus muelleri</name>
    <dbReference type="NCBI Taxonomy" id="10195"/>
    <lineage>
        <taxon>Eukaryota</taxon>
        <taxon>Metazoa</taxon>
        <taxon>Spiralia</taxon>
        <taxon>Gnathifera</taxon>
        <taxon>Rotifera</taxon>
        <taxon>Eurotatoria</taxon>
        <taxon>Monogononta</taxon>
        <taxon>Pseudotrocha</taxon>
        <taxon>Ploima</taxon>
        <taxon>Brachionidae</taxon>
        <taxon>Brachionus</taxon>
    </lineage>
</organism>
<gene>
    <name evidence="1" type="ORF">BpHYR1_043821</name>
</gene>
<reference evidence="1 2" key="1">
    <citation type="journal article" date="2018" name="Sci. Rep.">
        <title>Genomic signatures of local adaptation to the degree of environmental predictability in rotifers.</title>
        <authorList>
            <person name="Franch-Gras L."/>
            <person name="Hahn C."/>
            <person name="Garcia-Roger E.M."/>
            <person name="Carmona M.J."/>
            <person name="Serra M."/>
            <person name="Gomez A."/>
        </authorList>
    </citation>
    <scope>NUCLEOTIDE SEQUENCE [LARGE SCALE GENOMIC DNA]</scope>
    <source>
        <strain evidence="1">HYR1</strain>
    </source>
</reference>
<comment type="caution">
    <text evidence="1">The sequence shown here is derived from an EMBL/GenBank/DDBJ whole genome shotgun (WGS) entry which is preliminary data.</text>
</comment>
<sequence>MYLLKKLLLCKLLLGFVWSSCFIILVLKCCFDETTEILGLALATPIKHTLYLTKTMLAIDSNRLNNRLKKNSRFKSFLRPYKISMKVILIFMLKKKYYAQITKIDFDFSGQKSNKHYKFNDNLKTILLLQYFYYDCLYTVFLNLYTITKSKFKYFLWAVKEASANDLPINPWKNLLFSAIIEDYVLVDLCSKRVINVEMPGQRQLLAKRAYLNSSSHTKYSANLIFILFSGLKSCTN</sequence>